<dbReference type="CDD" id="cd11537">
    <property type="entry name" value="NTP-PPase_RS21-C6_like"/>
    <property type="match status" value="1"/>
</dbReference>
<dbReference type="Pfam" id="PF12643">
    <property type="entry name" value="MazG-like"/>
    <property type="match status" value="1"/>
</dbReference>
<reference evidence="1 2" key="1">
    <citation type="submission" date="2018-02" db="EMBL/GenBank/DDBJ databases">
        <title>Insights into the biology of acidophilic members of the Acidiferrobacteraceae family derived from comparative genomic analyses.</title>
        <authorList>
            <person name="Issotta F."/>
            <person name="Thyssen C."/>
            <person name="Mena C."/>
            <person name="Moya A."/>
            <person name="Bellenberg S."/>
            <person name="Sproer C."/>
            <person name="Covarrubias P.C."/>
            <person name="Sand W."/>
            <person name="Quatrini R."/>
            <person name="Vera M."/>
        </authorList>
    </citation>
    <scope>NUCLEOTIDE SEQUENCE [LARGE SCALE GENOMIC DNA]</scope>
    <source>
        <strain evidence="2">m-1</strain>
    </source>
</reference>
<dbReference type="InterPro" id="IPR052555">
    <property type="entry name" value="dCTP_Pyrophosphatase"/>
</dbReference>
<evidence type="ECO:0000313" key="2">
    <source>
        <dbReference type="Proteomes" id="UP000253250"/>
    </source>
</evidence>
<dbReference type="STRING" id="163359.A9R16_11510"/>
<dbReference type="EMBL" id="PSYR01000001">
    <property type="protein sequence ID" value="RCN59479.1"/>
    <property type="molecule type" value="Genomic_DNA"/>
</dbReference>
<dbReference type="Gene3D" id="1.10.287.1080">
    <property type="entry name" value="MazG-like"/>
    <property type="match status" value="1"/>
</dbReference>
<dbReference type="InterPro" id="IPR025984">
    <property type="entry name" value="DCTPP"/>
</dbReference>
<dbReference type="GO" id="GO:0009143">
    <property type="term" value="P:nucleoside triphosphate catabolic process"/>
    <property type="evidence" value="ECO:0007669"/>
    <property type="project" value="InterPro"/>
</dbReference>
<sequence length="116" mass="13191">MSSFTDLTERLAQFAKERDWEQFHSPKNLAMALIVEAGELVEPLQWLSEDESRALSDTQRQAVSEEAADVLLYLLRLCDRLGIDLEQAAWAKIAKNAAKYPADKVRGSARKYTDYL</sequence>
<dbReference type="RefSeq" id="WP_065970242.1">
    <property type="nucleotide sequence ID" value="NZ_CP080624.1"/>
</dbReference>
<gene>
    <name evidence="1" type="ORF">C4900_01800</name>
</gene>
<dbReference type="PIRSF" id="PIRSF029826">
    <property type="entry name" value="UCP029826_pph"/>
    <property type="match status" value="1"/>
</dbReference>
<proteinExistence type="predicted"/>
<organism evidence="1 2">
    <name type="scientific">Acidiferrobacter thiooxydans</name>
    <dbReference type="NCBI Taxonomy" id="163359"/>
    <lineage>
        <taxon>Bacteria</taxon>
        <taxon>Pseudomonadati</taxon>
        <taxon>Pseudomonadota</taxon>
        <taxon>Gammaproteobacteria</taxon>
        <taxon>Acidiferrobacterales</taxon>
        <taxon>Acidiferrobacteraceae</taxon>
        <taxon>Acidiferrobacter</taxon>
    </lineage>
</organism>
<protein>
    <submittedName>
        <fullName evidence="1">Nucleotide pyrophosphohydrolase</fullName>
    </submittedName>
</protein>
<dbReference type="SUPFAM" id="SSF101386">
    <property type="entry name" value="all-alpha NTP pyrophosphatases"/>
    <property type="match status" value="1"/>
</dbReference>
<dbReference type="PANTHER" id="PTHR46523">
    <property type="entry name" value="DCTP PYROPHOSPHATASE 1"/>
    <property type="match status" value="1"/>
</dbReference>
<dbReference type="GO" id="GO:0047429">
    <property type="term" value="F:nucleoside triphosphate diphosphatase activity"/>
    <property type="evidence" value="ECO:0007669"/>
    <property type="project" value="InterPro"/>
</dbReference>
<keyword evidence="2" id="KW-1185">Reference proteome</keyword>
<comment type="caution">
    <text evidence="1">The sequence shown here is derived from an EMBL/GenBank/DDBJ whole genome shotgun (WGS) entry which is preliminary data.</text>
</comment>
<dbReference type="Proteomes" id="UP000253250">
    <property type="component" value="Unassembled WGS sequence"/>
</dbReference>
<dbReference type="PANTHER" id="PTHR46523:SF1">
    <property type="entry name" value="DCTP PYROPHOSPHATASE 1"/>
    <property type="match status" value="1"/>
</dbReference>
<name>A0A1C2G1X4_9GAMM</name>
<keyword evidence="1" id="KW-0378">Hydrolase</keyword>
<evidence type="ECO:0000313" key="1">
    <source>
        <dbReference type="EMBL" id="RCN59479.1"/>
    </source>
</evidence>
<dbReference type="AlphaFoldDB" id="A0A1C2G1X4"/>
<dbReference type="OrthoDB" id="9791898at2"/>
<accession>A0A1C2G1X4</accession>